<reference evidence="2 3" key="1">
    <citation type="submission" date="2022-11" db="EMBL/GenBank/DDBJ databases">
        <title>Whole genome sequence of Eschrichtius robustus ER-17-0199.</title>
        <authorList>
            <person name="Bruniche-Olsen A."/>
            <person name="Black A.N."/>
            <person name="Fields C.J."/>
            <person name="Walden K."/>
            <person name="Dewoody J.A."/>
        </authorList>
    </citation>
    <scope>NUCLEOTIDE SEQUENCE [LARGE SCALE GENOMIC DNA]</scope>
    <source>
        <strain evidence="2">ER-17-0199</strain>
        <tissue evidence="2">Blubber</tissue>
    </source>
</reference>
<evidence type="ECO:0000313" key="3">
    <source>
        <dbReference type="Proteomes" id="UP001159641"/>
    </source>
</evidence>
<sequence length="175" mass="18159">MPRFASPSTYVVPTMSQAFFWAPGECQCLGEGAEPSELLVTGCCAEAGVRRLRGSGSPQPQESGAERPYKDMCAGRQSAAGAGRRVRVPRRLACQPGRPSVPSRPFPSLPAAPRPPAMSSTQFNKGPSYGLSAEVKNRVSEGRTPAPPAQPVAPSAAAGRAPRRTPSIGGGPPPP</sequence>
<proteinExistence type="predicted"/>
<feature type="compositionally biased region" description="Low complexity" evidence="1">
    <location>
        <begin position="152"/>
        <end position="166"/>
    </location>
</feature>
<gene>
    <name evidence="2" type="ORF">J1605_014912</name>
</gene>
<protein>
    <submittedName>
        <fullName evidence="2">Uncharacterized protein</fullName>
    </submittedName>
</protein>
<feature type="compositionally biased region" description="Low complexity" evidence="1">
    <location>
        <begin position="74"/>
        <end position="83"/>
    </location>
</feature>
<dbReference type="AlphaFoldDB" id="A0AB34GB13"/>
<feature type="compositionally biased region" description="Pro residues" evidence="1">
    <location>
        <begin position="102"/>
        <end position="116"/>
    </location>
</feature>
<organism evidence="2 3">
    <name type="scientific">Eschrichtius robustus</name>
    <name type="common">California gray whale</name>
    <name type="synonym">Eschrichtius gibbosus</name>
    <dbReference type="NCBI Taxonomy" id="9764"/>
    <lineage>
        <taxon>Eukaryota</taxon>
        <taxon>Metazoa</taxon>
        <taxon>Chordata</taxon>
        <taxon>Craniata</taxon>
        <taxon>Vertebrata</taxon>
        <taxon>Euteleostomi</taxon>
        <taxon>Mammalia</taxon>
        <taxon>Eutheria</taxon>
        <taxon>Laurasiatheria</taxon>
        <taxon>Artiodactyla</taxon>
        <taxon>Whippomorpha</taxon>
        <taxon>Cetacea</taxon>
        <taxon>Mysticeti</taxon>
        <taxon>Eschrichtiidae</taxon>
        <taxon>Eschrichtius</taxon>
    </lineage>
</organism>
<evidence type="ECO:0000313" key="2">
    <source>
        <dbReference type="EMBL" id="KAJ8777048.1"/>
    </source>
</evidence>
<dbReference type="Proteomes" id="UP001159641">
    <property type="component" value="Unassembled WGS sequence"/>
</dbReference>
<feature type="region of interest" description="Disordered" evidence="1">
    <location>
        <begin position="51"/>
        <end position="175"/>
    </location>
</feature>
<dbReference type="EMBL" id="JAIQCJ010002321">
    <property type="protein sequence ID" value="KAJ8777048.1"/>
    <property type="molecule type" value="Genomic_DNA"/>
</dbReference>
<comment type="caution">
    <text evidence="2">The sequence shown here is derived from an EMBL/GenBank/DDBJ whole genome shotgun (WGS) entry which is preliminary data.</text>
</comment>
<name>A0AB34GB13_ESCRO</name>
<evidence type="ECO:0000256" key="1">
    <source>
        <dbReference type="SAM" id="MobiDB-lite"/>
    </source>
</evidence>
<accession>A0AB34GB13</accession>
<keyword evidence="3" id="KW-1185">Reference proteome</keyword>